<name>X7EEK5_9RHOB</name>
<sequence length="227" mass="24268">MKKAIGAYLAFSSGQLWIATRDILPATGTGQKVFSLNHKGLHVMPLPGGLPAEGVDGAPRAEVLDVLANGHAYEGSVVVSIDHDGVVGLVDGYGLRRLTAATITEEDQDVLLAVERAAVWMARMRPALPEVVRTTLADCQFAGPDEVAPTDIGLTITVASDRVLIVTEDERKVAVELMNGDLRVFAFEHDAGKEYPVVVTIPPRGEIGVEMSDYTREERPDDAPGLA</sequence>
<organism evidence="1 2">
    <name type="scientific">Roseivivax halodurans JCM 10272</name>
    <dbReference type="NCBI Taxonomy" id="1449350"/>
    <lineage>
        <taxon>Bacteria</taxon>
        <taxon>Pseudomonadati</taxon>
        <taxon>Pseudomonadota</taxon>
        <taxon>Alphaproteobacteria</taxon>
        <taxon>Rhodobacterales</taxon>
        <taxon>Roseobacteraceae</taxon>
        <taxon>Roseivivax</taxon>
    </lineage>
</organism>
<dbReference type="EMBL" id="JALZ01000023">
    <property type="protein sequence ID" value="ETX13553.1"/>
    <property type="molecule type" value="Genomic_DNA"/>
</dbReference>
<evidence type="ECO:0000313" key="1">
    <source>
        <dbReference type="EMBL" id="ETX13553.1"/>
    </source>
</evidence>
<dbReference type="Proteomes" id="UP000022447">
    <property type="component" value="Unassembled WGS sequence"/>
</dbReference>
<evidence type="ECO:0000313" key="2">
    <source>
        <dbReference type="Proteomes" id="UP000022447"/>
    </source>
</evidence>
<dbReference type="AlphaFoldDB" id="X7EEK5"/>
<dbReference type="RefSeq" id="WP_037264859.1">
    <property type="nucleotide sequence ID" value="NZ_JALZ01000023.1"/>
</dbReference>
<reference evidence="1 2" key="1">
    <citation type="submission" date="2014-01" db="EMBL/GenBank/DDBJ databases">
        <title>Roseivivax halodurans JCM 10272 Genome Sequencing.</title>
        <authorList>
            <person name="Lai Q."/>
            <person name="Li G."/>
            <person name="Shao Z."/>
        </authorList>
    </citation>
    <scope>NUCLEOTIDE SEQUENCE [LARGE SCALE GENOMIC DNA]</scope>
    <source>
        <strain evidence="1 2">JCM 10272</strain>
    </source>
</reference>
<accession>X7EEK5</accession>
<dbReference type="STRING" id="1449350.OCH239_09750"/>
<keyword evidence="2" id="KW-1185">Reference proteome</keyword>
<protein>
    <submittedName>
        <fullName evidence="1">Uncharacterized protein</fullName>
    </submittedName>
</protein>
<proteinExistence type="predicted"/>
<gene>
    <name evidence="1" type="ORF">OCH239_09750</name>
</gene>
<comment type="caution">
    <text evidence="1">The sequence shown here is derived from an EMBL/GenBank/DDBJ whole genome shotgun (WGS) entry which is preliminary data.</text>
</comment>